<dbReference type="AlphaFoldDB" id="A0A317QM44"/>
<comment type="caution">
    <text evidence="2">The sequence shown here is derived from an EMBL/GenBank/DDBJ whole genome shotgun (WGS) entry which is preliminary data.</text>
</comment>
<organism evidence="2 3">
    <name type="scientific">Geodermatophilus normandii</name>
    <dbReference type="NCBI Taxonomy" id="1137989"/>
    <lineage>
        <taxon>Bacteria</taxon>
        <taxon>Bacillati</taxon>
        <taxon>Actinomycetota</taxon>
        <taxon>Actinomycetes</taxon>
        <taxon>Geodermatophilales</taxon>
        <taxon>Geodermatophilaceae</taxon>
        <taxon>Geodermatophilus</taxon>
    </lineage>
</organism>
<evidence type="ECO:0000313" key="3">
    <source>
        <dbReference type="Proteomes" id="UP000246661"/>
    </source>
</evidence>
<keyword evidence="1" id="KW-1133">Transmembrane helix</keyword>
<accession>A0A317QM44</accession>
<sequence length="423" mass="42427">MTQQATRARAGRRRQTGTVVLGAAISGLATYGYQVAGVRALGEEAYAPVSVLWTVQYLVFAILLFPFESFIAGGPPGRARTCLLWTVVLALVTGAGLAASAGRLPGGPLLLGLGGVAVVLSYGVFTIGRGILTARGDAYGYAVVTAGEAVVRLLLTLPVAFLAPSATAVAWLLSSGPPVVIGAFLLLGRLRRPVGPEPGRPGHGETGVDGTSGGGARHLVAGTLAGAGVQLGLAGGTVLVPLLGGGAREVTIAFVTLTAARMPVFLALGGLVSTRLPALLTLLREGGQAAVARDARRTALVVLGLAALAAPVGALVGPPVLALVFGAGVRPPAGFVALVAAGVVLASGALLVNQAVLVRERTRRLVSSWLLATTAAAAALFVPGDALVRVGLALLAGQVVGLACLCLPDLRRRSERPLVASVP</sequence>
<feature type="transmembrane region" description="Helical" evidence="1">
    <location>
        <begin position="16"/>
        <end position="33"/>
    </location>
</feature>
<keyword evidence="1" id="KW-0472">Membrane</keyword>
<feature type="transmembrane region" description="Helical" evidence="1">
    <location>
        <begin position="365"/>
        <end position="382"/>
    </location>
</feature>
<protein>
    <recommendedName>
        <fullName evidence="4">O-antigen/teichoic acid export membrane protein</fullName>
    </recommendedName>
</protein>
<evidence type="ECO:0000313" key="2">
    <source>
        <dbReference type="EMBL" id="PWW23751.1"/>
    </source>
</evidence>
<evidence type="ECO:0008006" key="4">
    <source>
        <dbReference type="Google" id="ProtNLM"/>
    </source>
</evidence>
<dbReference type="Proteomes" id="UP000246661">
    <property type="component" value="Unassembled WGS sequence"/>
</dbReference>
<feature type="transmembrane region" description="Helical" evidence="1">
    <location>
        <begin position="82"/>
        <end position="102"/>
    </location>
</feature>
<feature type="transmembrane region" description="Helical" evidence="1">
    <location>
        <begin position="45"/>
        <end position="70"/>
    </location>
</feature>
<reference evidence="3" key="1">
    <citation type="submission" date="2018-05" db="EMBL/GenBank/DDBJ databases">
        <authorList>
            <person name="Klenk H.-P."/>
            <person name="Huntemann M."/>
            <person name="Clum A."/>
            <person name="Pillay M."/>
            <person name="Palaniappan K."/>
            <person name="Varghese N."/>
            <person name="Mikhailova N."/>
            <person name="Stamatis D."/>
            <person name="Reddy T."/>
            <person name="Daum C."/>
            <person name="Shapiro N."/>
            <person name="Ivanova N."/>
            <person name="Kyrpides N."/>
            <person name="Woyke T."/>
        </authorList>
    </citation>
    <scope>NUCLEOTIDE SEQUENCE [LARGE SCALE GENOMIC DNA]</scope>
    <source>
        <strain evidence="3">DSM 45417</strain>
    </source>
</reference>
<name>A0A317QM44_9ACTN</name>
<feature type="transmembrane region" description="Helical" evidence="1">
    <location>
        <begin position="299"/>
        <end position="327"/>
    </location>
</feature>
<feature type="transmembrane region" description="Helical" evidence="1">
    <location>
        <begin position="168"/>
        <end position="187"/>
    </location>
</feature>
<keyword evidence="1" id="KW-0812">Transmembrane</keyword>
<feature type="transmembrane region" description="Helical" evidence="1">
    <location>
        <begin position="388"/>
        <end position="407"/>
    </location>
</feature>
<dbReference type="RefSeq" id="WP_146220455.1">
    <property type="nucleotide sequence ID" value="NZ_QGTX01000001.1"/>
</dbReference>
<dbReference type="EMBL" id="QGTX01000001">
    <property type="protein sequence ID" value="PWW23751.1"/>
    <property type="molecule type" value="Genomic_DNA"/>
</dbReference>
<gene>
    <name evidence="2" type="ORF">JD79_02927</name>
</gene>
<keyword evidence="3" id="KW-1185">Reference proteome</keyword>
<feature type="transmembrane region" description="Helical" evidence="1">
    <location>
        <begin position="252"/>
        <end position="278"/>
    </location>
</feature>
<proteinExistence type="predicted"/>
<feature type="transmembrane region" description="Helical" evidence="1">
    <location>
        <begin position="139"/>
        <end position="162"/>
    </location>
</feature>
<feature type="transmembrane region" description="Helical" evidence="1">
    <location>
        <begin position="333"/>
        <end position="353"/>
    </location>
</feature>
<dbReference type="OrthoDB" id="3786405at2"/>
<feature type="transmembrane region" description="Helical" evidence="1">
    <location>
        <begin position="219"/>
        <end position="240"/>
    </location>
</feature>
<evidence type="ECO:0000256" key="1">
    <source>
        <dbReference type="SAM" id="Phobius"/>
    </source>
</evidence>
<feature type="transmembrane region" description="Helical" evidence="1">
    <location>
        <begin position="108"/>
        <end position="127"/>
    </location>
</feature>